<dbReference type="EMBL" id="PYAS01000018">
    <property type="protein sequence ID" value="PSL22965.1"/>
    <property type="molecule type" value="Genomic_DNA"/>
</dbReference>
<gene>
    <name evidence="1" type="ORF">CLV60_11897</name>
</gene>
<evidence type="ECO:0000313" key="1">
    <source>
        <dbReference type="EMBL" id="PSL22965.1"/>
    </source>
</evidence>
<accession>A0A2P8FMT5</accession>
<evidence type="ECO:0000313" key="2">
    <source>
        <dbReference type="Proteomes" id="UP000241964"/>
    </source>
</evidence>
<organism evidence="1 2">
    <name type="scientific">Dyadobacter jiangsuensis</name>
    <dbReference type="NCBI Taxonomy" id="1591085"/>
    <lineage>
        <taxon>Bacteria</taxon>
        <taxon>Pseudomonadati</taxon>
        <taxon>Bacteroidota</taxon>
        <taxon>Cytophagia</taxon>
        <taxon>Cytophagales</taxon>
        <taxon>Spirosomataceae</taxon>
        <taxon>Dyadobacter</taxon>
    </lineage>
</organism>
<sequence>MTIHEQIVQDVETVTRDTLLRSKLFDFLQSLKATSPQQPNKDKILSFAGTIDDNEATEVLKIIADEFNRIDGEWH</sequence>
<comment type="caution">
    <text evidence="1">The sequence shown here is derived from an EMBL/GenBank/DDBJ whole genome shotgun (WGS) entry which is preliminary data.</text>
</comment>
<dbReference type="Proteomes" id="UP000241964">
    <property type="component" value="Unassembled WGS sequence"/>
</dbReference>
<protein>
    <submittedName>
        <fullName evidence="1">Uncharacterized protein</fullName>
    </submittedName>
</protein>
<dbReference type="RefSeq" id="WP_106599007.1">
    <property type="nucleotide sequence ID" value="NZ_PYAS01000018.1"/>
</dbReference>
<name>A0A2P8FMT5_9BACT</name>
<reference evidence="1 2" key="1">
    <citation type="submission" date="2018-03" db="EMBL/GenBank/DDBJ databases">
        <title>Genomic Encyclopedia of Archaeal and Bacterial Type Strains, Phase II (KMG-II): from individual species to whole genera.</title>
        <authorList>
            <person name="Goeker M."/>
        </authorList>
    </citation>
    <scope>NUCLEOTIDE SEQUENCE [LARGE SCALE GENOMIC DNA]</scope>
    <source>
        <strain evidence="1 2">DSM 29057</strain>
    </source>
</reference>
<dbReference type="OrthoDB" id="9886294at2"/>
<keyword evidence="2" id="KW-1185">Reference proteome</keyword>
<proteinExistence type="predicted"/>
<dbReference type="AlphaFoldDB" id="A0A2P8FMT5"/>